<dbReference type="GO" id="GO:0003700">
    <property type="term" value="F:DNA-binding transcription factor activity"/>
    <property type="evidence" value="ECO:0007669"/>
    <property type="project" value="InterPro"/>
</dbReference>
<dbReference type="Pfam" id="PF08220">
    <property type="entry name" value="HTH_DeoR"/>
    <property type="match status" value="1"/>
</dbReference>
<reference evidence="5" key="1">
    <citation type="submission" date="2018-06" db="EMBL/GenBank/DDBJ databases">
        <authorList>
            <person name="Zhirakovskaya E."/>
        </authorList>
    </citation>
    <scope>NUCLEOTIDE SEQUENCE</scope>
</reference>
<dbReference type="InterPro" id="IPR014036">
    <property type="entry name" value="DeoR-like_C"/>
</dbReference>
<dbReference type="Gene3D" id="1.10.10.10">
    <property type="entry name" value="Winged helix-like DNA-binding domain superfamily/Winged helix DNA-binding domain"/>
    <property type="match status" value="1"/>
</dbReference>
<dbReference type="InterPro" id="IPR001034">
    <property type="entry name" value="DeoR_HTH"/>
</dbReference>
<dbReference type="InterPro" id="IPR018356">
    <property type="entry name" value="Tscrpt_reg_HTH_DeoR_CS"/>
</dbReference>
<organism evidence="5">
    <name type="scientific">hydrothermal vent metagenome</name>
    <dbReference type="NCBI Taxonomy" id="652676"/>
    <lineage>
        <taxon>unclassified sequences</taxon>
        <taxon>metagenomes</taxon>
        <taxon>ecological metagenomes</taxon>
    </lineage>
</organism>
<proteinExistence type="predicted"/>
<dbReference type="AlphaFoldDB" id="A0A3B0T3K2"/>
<keyword evidence="3" id="KW-0804">Transcription</keyword>
<sequence length="258" mass="28501">MLNLHRIEYILSQLAQHHRVSISDLSKGLQVSSETIRRDLKSLEHSGKLLRVHGAAVATAAVNDKPIEQRSLENANKKDAIARVASKMIVDQTTVFLDTGTTTLCLARKLSGFSNIKLYTNSVKVALAAKEHHGVTIFLTPGRLRPVEQDLVGSDTISYIQKFCFNIVFMGCAAIDLEYGCMDFEEDEAHIRRALIKHSRLSVILADSSKFGKAANIQTASFSQLDRIVTDSSPNEDFLNQIEKSNAKLLLTKGHGKP</sequence>
<dbReference type="InterPro" id="IPR036390">
    <property type="entry name" value="WH_DNA-bd_sf"/>
</dbReference>
<dbReference type="PROSITE" id="PS00894">
    <property type="entry name" value="HTH_DEOR_1"/>
    <property type="match status" value="1"/>
</dbReference>
<evidence type="ECO:0000256" key="1">
    <source>
        <dbReference type="ARBA" id="ARBA00023015"/>
    </source>
</evidence>
<dbReference type="InterPro" id="IPR036388">
    <property type="entry name" value="WH-like_DNA-bd_sf"/>
</dbReference>
<keyword evidence="1" id="KW-0805">Transcription regulation</keyword>
<dbReference type="PRINTS" id="PR00037">
    <property type="entry name" value="HTHLACR"/>
</dbReference>
<dbReference type="PANTHER" id="PTHR30363">
    <property type="entry name" value="HTH-TYPE TRANSCRIPTIONAL REGULATOR SRLR-RELATED"/>
    <property type="match status" value="1"/>
</dbReference>
<dbReference type="SUPFAM" id="SSF100950">
    <property type="entry name" value="NagB/RpiA/CoA transferase-like"/>
    <property type="match status" value="1"/>
</dbReference>
<dbReference type="PROSITE" id="PS51000">
    <property type="entry name" value="HTH_DEOR_2"/>
    <property type="match status" value="1"/>
</dbReference>
<dbReference type="InterPro" id="IPR050313">
    <property type="entry name" value="Carb_Metab_HTH_regulators"/>
</dbReference>
<dbReference type="EMBL" id="UOEQ01000005">
    <property type="protein sequence ID" value="VAW12915.1"/>
    <property type="molecule type" value="Genomic_DNA"/>
</dbReference>
<feature type="domain" description="HTH deoR-type" evidence="4">
    <location>
        <begin position="3"/>
        <end position="58"/>
    </location>
</feature>
<evidence type="ECO:0000256" key="3">
    <source>
        <dbReference type="ARBA" id="ARBA00023163"/>
    </source>
</evidence>
<dbReference type="SMART" id="SM00420">
    <property type="entry name" value="HTH_DEOR"/>
    <property type="match status" value="1"/>
</dbReference>
<dbReference type="Pfam" id="PF00455">
    <property type="entry name" value="DeoRC"/>
    <property type="match status" value="1"/>
</dbReference>
<dbReference type="Gene3D" id="3.40.50.1360">
    <property type="match status" value="1"/>
</dbReference>
<dbReference type="SMART" id="SM01134">
    <property type="entry name" value="DeoRC"/>
    <property type="match status" value="1"/>
</dbReference>
<dbReference type="SUPFAM" id="SSF46785">
    <property type="entry name" value="Winged helix' DNA-binding domain"/>
    <property type="match status" value="1"/>
</dbReference>
<evidence type="ECO:0000256" key="2">
    <source>
        <dbReference type="ARBA" id="ARBA00023125"/>
    </source>
</evidence>
<accession>A0A3B0T3K2</accession>
<gene>
    <name evidence="5" type="ORF">MNBD_ALPHA11-169</name>
</gene>
<evidence type="ECO:0000259" key="4">
    <source>
        <dbReference type="PROSITE" id="PS51000"/>
    </source>
</evidence>
<name>A0A3B0T3K2_9ZZZZ</name>
<dbReference type="PANTHER" id="PTHR30363:SF44">
    <property type="entry name" value="AGA OPERON TRANSCRIPTIONAL REPRESSOR-RELATED"/>
    <property type="match status" value="1"/>
</dbReference>
<dbReference type="GO" id="GO:0003677">
    <property type="term" value="F:DNA binding"/>
    <property type="evidence" value="ECO:0007669"/>
    <property type="project" value="UniProtKB-KW"/>
</dbReference>
<protein>
    <recommendedName>
        <fullName evidence="4">HTH deoR-type domain-containing protein</fullName>
    </recommendedName>
</protein>
<dbReference type="InterPro" id="IPR037171">
    <property type="entry name" value="NagB/RpiA_transferase-like"/>
</dbReference>
<keyword evidence="2" id="KW-0238">DNA-binding</keyword>
<evidence type="ECO:0000313" key="5">
    <source>
        <dbReference type="EMBL" id="VAW12915.1"/>
    </source>
</evidence>